<dbReference type="Proteomes" id="UP000441330">
    <property type="component" value="Unassembled WGS sequence"/>
</dbReference>
<proteinExistence type="predicted"/>
<reference evidence="1 2" key="1">
    <citation type="journal article" date="2019" name="Nat. Med.">
        <title>A library of human gut bacterial isolates paired with longitudinal multiomics data enables mechanistic microbiome research.</title>
        <authorList>
            <person name="Poyet M."/>
            <person name="Groussin M."/>
            <person name="Gibbons S.M."/>
            <person name="Avila-Pacheco J."/>
            <person name="Jiang X."/>
            <person name="Kearney S.M."/>
            <person name="Perrotta A.R."/>
            <person name="Berdy B."/>
            <person name="Zhao S."/>
            <person name="Lieberman T.D."/>
            <person name="Swanson P.K."/>
            <person name="Smith M."/>
            <person name="Roesemann S."/>
            <person name="Alexander J.E."/>
            <person name="Rich S.A."/>
            <person name="Livny J."/>
            <person name="Vlamakis H."/>
            <person name="Clish C."/>
            <person name="Bullock K."/>
            <person name="Deik A."/>
            <person name="Scott J."/>
            <person name="Pierce K.A."/>
            <person name="Xavier R.J."/>
            <person name="Alm E.J."/>
        </authorList>
    </citation>
    <scope>NUCLEOTIDE SEQUENCE [LARGE SCALE GENOMIC DNA]</scope>
    <source>
        <strain evidence="1 2">BIOML-A1</strain>
    </source>
</reference>
<dbReference type="EMBL" id="WMZJ01000006">
    <property type="protein sequence ID" value="MTS54934.1"/>
    <property type="molecule type" value="Genomic_DNA"/>
</dbReference>
<organism evidence="1 2">
    <name type="scientific">Streptococcus parasanguinis</name>
    <dbReference type="NCBI Taxonomy" id="1318"/>
    <lineage>
        <taxon>Bacteria</taxon>
        <taxon>Bacillati</taxon>
        <taxon>Bacillota</taxon>
        <taxon>Bacilli</taxon>
        <taxon>Lactobacillales</taxon>
        <taxon>Streptococcaceae</taxon>
        <taxon>Streptococcus</taxon>
    </lineage>
</organism>
<name>A0A7X2X539_STRPA</name>
<gene>
    <name evidence="1" type="ORF">GMC94_08720</name>
</gene>
<evidence type="ECO:0000313" key="2">
    <source>
        <dbReference type="Proteomes" id="UP000441330"/>
    </source>
</evidence>
<dbReference type="AlphaFoldDB" id="A0A7X2X539"/>
<evidence type="ECO:0008006" key="3">
    <source>
        <dbReference type="Google" id="ProtNLM"/>
    </source>
</evidence>
<sequence length="627" mass="74020">MQKQRFHTSNNVIEPYQYDIALNYIEAYQPSTEINNLIETYLILKLIKKENEFSKFKHLISKFHNDISTNFPNTIFEIDYDSIDIFYKDIFWELVLSLGKINKDDASQFESYIKKYNIQTINLKIVTKLIDLFPQVIKENFLSLSRNIEFFLNNQSGKFIDSNNGLYIKLGITNEEINSLGKEYCNTDSINPNYLQLIVEYKKLSRYEFYDETKLLAKRKIDKFWEKHFETNEGMQYSISVVIKPLAPDKLCASIDHGVVINKDILDEYHDFPTLLNNYIYLLGFYDPESGLPFLVANDENFSFLRLFSPKTNAHFGGYNPQLKDFHNLVFRAYFDYLKKNEIDVEEIVEWYFNIYLGSELGIEDFHFHASNKKSSYYERGKCIISEMDSILDQYELFFRNGEIDQDLLEIKSGTSSYATLKSFNKKKFIKLNNTPDNSALFSALFSDQSPLSLISSKKEHKTFFKHIKEGVKITDFDDYQVRQINILIEKNLLKLSNDVIEFSNFQEINILNKLWKSGTYCLYYKDKLILDIAEDLCKKGYCEYSDNLFSEYESNYLSYILDDKKYGNGLKIRNKFVHGKFAYISEEEHIQNYLELLQIVIFYVMRINDELEFYKSKLANIQSRGL</sequence>
<evidence type="ECO:0000313" key="1">
    <source>
        <dbReference type="EMBL" id="MTS54934.1"/>
    </source>
</evidence>
<protein>
    <recommendedName>
        <fullName evidence="3">Apea-like HEPN domain-containing protein</fullName>
    </recommendedName>
</protein>
<dbReference type="RefSeq" id="WP_129824697.1">
    <property type="nucleotide sequence ID" value="NZ_RCYS01000006.1"/>
</dbReference>
<accession>A0A7X2X539</accession>
<comment type="caution">
    <text evidence="1">The sequence shown here is derived from an EMBL/GenBank/DDBJ whole genome shotgun (WGS) entry which is preliminary data.</text>
</comment>